<comment type="caution">
    <text evidence="1">The sequence shown here is derived from an EMBL/GenBank/DDBJ whole genome shotgun (WGS) entry which is preliminary data.</text>
</comment>
<sequence>MSIPGFKKGTKFNFCQSTESTYLQINTYAHSIFTESTLANMLADSFKMGPTAHQESPEEIIT</sequence>
<evidence type="ECO:0000313" key="1">
    <source>
        <dbReference type="EMBL" id="CAG8757406.1"/>
    </source>
</evidence>
<feature type="non-terminal residue" evidence="1">
    <location>
        <position position="62"/>
    </location>
</feature>
<dbReference type="Proteomes" id="UP000789342">
    <property type="component" value="Unassembled WGS sequence"/>
</dbReference>
<dbReference type="AlphaFoldDB" id="A0A9N9J000"/>
<reference evidence="1" key="1">
    <citation type="submission" date="2021-06" db="EMBL/GenBank/DDBJ databases">
        <authorList>
            <person name="Kallberg Y."/>
            <person name="Tangrot J."/>
            <person name="Rosling A."/>
        </authorList>
    </citation>
    <scope>NUCLEOTIDE SEQUENCE</scope>
    <source>
        <strain evidence="1">CL551</strain>
    </source>
</reference>
<evidence type="ECO:0000313" key="2">
    <source>
        <dbReference type="Proteomes" id="UP000789342"/>
    </source>
</evidence>
<accession>A0A9N9J000</accession>
<name>A0A9N9J000_9GLOM</name>
<gene>
    <name evidence="1" type="ORF">AMORRO_LOCUS15691</name>
</gene>
<proteinExistence type="predicted"/>
<organism evidence="1 2">
    <name type="scientific">Acaulospora morrowiae</name>
    <dbReference type="NCBI Taxonomy" id="94023"/>
    <lineage>
        <taxon>Eukaryota</taxon>
        <taxon>Fungi</taxon>
        <taxon>Fungi incertae sedis</taxon>
        <taxon>Mucoromycota</taxon>
        <taxon>Glomeromycotina</taxon>
        <taxon>Glomeromycetes</taxon>
        <taxon>Diversisporales</taxon>
        <taxon>Acaulosporaceae</taxon>
        <taxon>Acaulospora</taxon>
    </lineage>
</organism>
<protein>
    <submittedName>
        <fullName evidence="1">2758_t:CDS:1</fullName>
    </submittedName>
</protein>
<dbReference type="EMBL" id="CAJVPV010038870">
    <property type="protein sequence ID" value="CAG8757406.1"/>
    <property type="molecule type" value="Genomic_DNA"/>
</dbReference>
<keyword evidence="2" id="KW-1185">Reference proteome</keyword>